<keyword evidence="4" id="KW-1185">Reference proteome</keyword>
<name>A0ABX7FQM3_BRECH</name>
<feature type="transmembrane region" description="Helical" evidence="1">
    <location>
        <begin position="37"/>
        <end position="55"/>
    </location>
</feature>
<evidence type="ECO:0000259" key="2">
    <source>
        <dbReference type="Pfam" id="PF13559"/>
    </source>
</evidence>
<protein>
    <submittedName>
        <fullName evidence="3">DUF4129 domain-containing protein</fullName>
    </submittedName>
</protein>
<evidence type="ECO:0000256" key="1">
    <source>
        <dbReference type="SAM" id="Phobius"/>
    </source>
</evidence>
<dbReference type="EMBL" id="CP069127">
    <property type="protein sequence ID" value="QRG68100.1"/>
    <property type="molecule type" value="Genomic_DNA"/>
</dbReference>
<reference evidence="3 4" key="1">
    <citation type="submission" date="2021-01" db="EMBL/GenBank/DDBJ databases">
        <title>Identification of strong promoters based on the transcriptome of Brevibacillus choshinensis.</title>
        <authorList>
            <person name="Yao D."/>
            <person name="Zhang K."/>
            <person name="Wu J."/>
        </authorList>
    </citation>
    <scope>NUCLEOTIDE SEQUENCE [LARGE SCALE GENOMIC DNA]</scope>
    <source>
        <strain evidence="3 4">HPD31-SP3</strain>
    </source>
</reference>
<accession>A0ABX7FQM3</accession>
<sequence>MITTTIGRWTLAFWLEALLFAGGLMLFGYLKAGLGPFLLVGTIASLLFVIGGIAYHEGSRNPLFTLVLYLIVAGVGLLGYLAFSSWLLALIVAALFFWRMQAVASEGISHATLQRRFILLLMISLIQLVIGGLYGTATHSDSFHASTYYWMLGSALASYLLLSLLEYVTREQTVTTRLPALLRIKLAGQVLASHTLIATGFLLIATAILGALSLLWSWVKGPLGSGLYWLVEPLLEKLSSWAEGLSGVLEKDGRVNDLLDNQGQVDEQAYFPMDQGESLIELLQPYLIAAASLVIVLGLARLIWKRRYRKNDAPQTEGLAASTIWTPLAATDQEDETPLWDVRQWLKRTPGPEDDPVRYAYYQFLKHTASLGVPINRSETSQEYVKRLRQHRHDPVLLQLATTITASYEKHRYREQSLTPEELAVLQQAVKSLKETPRG</sequence>
<feature type="transmembrane region" description="Helical" evidence="1">
    <location>
        <begin position="67"/>
        <end position="97"/>
    </location>
</feature>
<dbReference type="RefSeq" id="WP_203355110.1">
    <property type="nucleotide sequence ID" value="NZ_CP069127.1"/>
</dbReference>
<keyword evidence="1" id="KW-0812">Transmembrane</keyword>
<feature type="transmembrane region" description="Helical" evidence="1">
    <location>
        <begin position="283"/>
        <end position="304"/>
    </location>
</feature>
<feature type="transmembrane region" description="Helical" evidence="1">
    <location>
        <begin position="117"/>
        <end position="136"/>
    </location>
</feature>
<keyword evidence="1" id="KW-0472">Membrane</keyword>
<gene>
    <name evidence="3" type="ORF">JNE38_02505</name>
</gene>
<evidence type="ECO:0000313" key="4">
    <source>
        <dbReference type="Proteomes" id="UP000596248"/>
    </source>
</evidence>
<evidence type="ECO:0000313" key="3">
    <source>
        <dbReference type="EMBL" id="QRG68100.1"/>
    </source>
</evidence>
<feature type="domain" description="Protein-glutamine gamma-glutamyltransferase-like C-terminal" evidence="2">
    <location>
        <begin position="360"/>
        <end position="430"/>
    </location>
</feature>
<keyword evidence="1" id="KW-1133">Transmembrane helix</keyword>
<feature type="transmembrane region" description="Helical" evidence="1">
    <location>
        <begin position="148"/>
        <end position="169"/>
    </location>
</feature>
<feature type="transmembrane region" description="Helical" evidence="1">
    <location>
        <begin position="12"/>
        <end position="30"/>
    </location>
</feature>
<proteinExistence type="predicted"/>
<feature type="transmembrane region" description="Helical" evidence="1">
    <location>
        <begin position="190"/>
        <end position="219"/>
    </location>
</feature>
<dbReference type="InterPro" id="IPR025403">
    <property type="entry name" value="TgpA-like_C"/>
</dbReference>
<dbReference type="Proteomes" id="UP000596248">
    <property type="component" value="Chromosome"/>
</dbReference>
<dbReference type="Pfam" id="PF13559">
    <property type="entry name" value="DUF4129"/>
    <property type="match status" value="1"/>
</dbReference>
<organism evidence="3 4">
    <name type="scientific">Brevibacillus choshinensis</name>
    <dbReference type="NCBI Taxonomy" id="54911"/>
    <lineage>
        <taxon>Bacteria</taxon>
        <taxon>Bacillati</taxon>
        <taxon>Bacillota</taxon>
        <taxon>Bacilli</taxon>
        <taxon>Bacillales</taxon>
        <taxon>Paenibacillaceae</taxon>
        <taxon>Brevibacillus</taxon>
    </lineage>
</organism>